<proteinExistence type="predicted"/>
<dbReference type="GO" id="GO:0101006">
    <property type="term" value="F:protein histidine phosphatase activity"/>
    <property type="evidence" value="ECO:0007669"/>
    <property type="project" value="InterPro"/>
</dbReference>
<dbReference type="AlphaFoldDB" id="A0A9X2J5H9"/>
<comment type="caution">
    <text evidence="1">The sequence shown here is derived from an EMBL/GenBank/DDBJ whole genome shotgun (WGS) entry which is preliminary data.</text>
</comment>
<dbReference type="SMART" id="SM00855">
    <property type="entry name" value="PGAM"/>
    <property type="match status" value="1"/>
</dbReference>
<dbReference type="CDD" id="cd07067">
    <property type="entry name" value="HP_PGM_like"/>
    <property type="match status" value="1"/>
</dbReference>
<dbReference type="SUPFAM" id="SSF53254">
    <property type="entry name" value="Phosphoglycerate mutase-like"/>
    <property type="match status" value="1"/>
</dbReference>
<dbReference type="RefSeq" id="WP_252470364.1">
    <property type="nucleotide sequence ID" value="NZ_JALBWM010000068.1"/>
</dbReference>
<sequence length="150" mass="16468">MQLFILRHGKAEPMLVNDAERALTERGRRQVAQVCNRRAQELSAVRAIWASPFVRTQETAAIVSAQLGLSVTSEPLLIGDTNPQQLLDQIQAQDTFPMLLVSHQPLVGSLLNGLCGSDNRYPMATSSLACVSAEVWANGCAELEWLQHTE</sequence>
<name>A0A9X2J5H9_9GAMM</name>
<dbReference type="InterPro" id="IPR013078">
    <property type="entry name" value="His_Pase_superF_clade-1"/>
</dbReference>
<evidence type="ECO:0000313" key="2">
    <source>
        <dbReference type="Proteomes" id="UP001139028"/>
    </source>
</evidence>
<dbReference type="Pfam" id="PF00300">
    <property type="entry name" value="His_Phos_1"/>
    <property type="match status" value="1"/>
</dbReference>
<dbReference type="NCBIfam" id="TIGR00249">
    <property type="entry name" value="sixA"/>
    <property type="match status" value="1"/>
</dbReference>
<reference evidence="1" key="1">
    <citation type="journal article" date="2022" name="Arch. Microbiol.">
        <title>Microbulbifer okhotskensis sp. nov., isolated from a deep bottom sediment of the Okhotsk Sea.</title>
        <authorList>
            <person name="Romanenko L."/>
            <person name="Kurilenko V."/>
            <person name="Otstavnykh N."/>
            <person name="Velansky P."/>
            <person name="Isaeva M."/>
            <person name="Mikhailov V."/>
        </authorList>
    </citation>
    <scope>NUCLEOTIDE SEQUENCE</scope>
    <source>
        <strain evidence="1">OS29</strain>
    </source>
</reference>
<dbReference type="Gene3D" id="3.40.50.1240">
    <property type="entry name" value="Phosphoglycerate mutase-like"/>
    <property type="match status" value="1"/>
</dbReference>
<keyword evidence="2" id="KW-1185">Reference proteome</keyword>
<dbReference type="Proteomes" id="UP001139028">
    <property type="component" value="Unassembled WGS sequence"/>
</dbReference>
<evidence type="ECO:0000313" key="1">
    <source>
        <dbReference type="EMBL" id="MCO1335547.1"/>
    </source>
</evidence>
<dbReference type="GO" id="GO:0005737">
    <property type="term" value="C:cytoplasm"/>
    <property type="evidence" value="ECO:0007669"/>
    <property type="project" value="InterPro"/>
</dbReference>
<dbReference type="EMBL" id="JALBWM010000068">
    <property type="protein sequence ID" value="MCO1335547.1"/>
    <property type="molecule type" value="Genomic_DNA"/>
</dbReference>
<gene>
    <name evidence="1" type="primary">sixA</name>
    <name evidence="1" type="ORF">MO867_14505</name>
</gene>
<protein>
    <submittedName>
        <fullName evidence="1">Phosphohistidine phosphatase SixA</fullName>
    </submittedName>
</protein>
<organism evidence="1 2">
    <name type="scientific">Microbulbifer okhotskensis</name>
    <dbReference type="NCBI Taxonomy" id="2926617"/>
    <lineage>
        <taxon>Bacteria</taxon>
        <taxon>Pseudomonadati</taxon>
        <taxon>Pseudomonadota</taxon>
        <taxon>Gammaproteobacteria</taxon>
        <taxon>Cellvibrionales</taxon>
        <taxon>Microbulbiferaceae</taxon>
        <taxon>Microbulbifer</taxon>
    </lineage>
</organism>
<dbReference type="InterPro" id="IPR029033">
    <property type="entry name" value="His_PPase_superfam"/>
</dbReference>
<dbReference type="InterPro" id="IPR004449">
    <property type="entry name" value="SixA"/>
</dbReference>
<accession>A0A9X2J5H9</accession>